<name>A0A150GJM6_GONPE</name>
<protein>
    <submittedName>
        <fullName evidence="2">Uncharacterized protein</fullName>
    </submittedName>
</protein>
<evidence type="ECO:0000313" key="2">
    <source>
        <dbReference type="EMBL" id="KXZ50019.1"/>
    </source>
</evidence>
<comment type="caution">
    <text evidence="2">The sequence shown here is derived from an EMBL/GenBank/DDBJ whole genome shotgun (WGS) entry which is preliminary data.</text>
</comment>
<dbReference type="Proteomes" id="UP000075714">
    <property type="component" value="Unassembled WGS sequence"/>
</dbReference>
<organism evidence="2 3">
    <name type="scientific">Gonium pectorale</name>
    <name type="common">Green alga</name>
    <dbReference type="NCBI Taxonomy" id="33097"/>
    <lineage>
        <taxon>Eukaryota</taxon>
        <taxon>Viridiplantae</taxon>
        <taxon>Chlorophyta</taxon>
        <taxon>core chlorophytes</taxon>
        <taxon>Chlorophyceae</taxon>
        <taxon>CS clade</taxon>
        <taxon>Chlamydomonadales</taxon>
        <taxon>Volvocaceae</taxon>
        <taxon>Gonium</taxon>
    </lineage>
</organism>
<gene>
    <name evidence="2" type="ORF">GPECTOR_18g172</name>
</gene>
<keyword evidence="3" id="KW-1185">Reference proteome</keyword>
<evidence type="ECO:0000313" key="3">
    <source>
        <dbReference type="Proteomes" id="UP000075714"/>
    </source>
</evidence>
<feature type="compositionally biased region" description="Basic and acidic residues" evidence="1">
    <location>
        <begin position="309"/>
        <end position="329"/>
    </location>
</feature>
<dbReference type="AlphaFoldDB" id="A0A150GJM6"/>
<accession>A0A150GJM6</accession>
<proteinExistence type="predicted"/>
<sequence>MFLEALGQDLALDEVWVRRSLEKDLYLLVHDLLKHLAKLQFANKQTLEGSAVAKQPGGTSLVLAATATVGDAVSDDDEESGSNAIERQAPKMLTFEEHLNGTNSRGAVEFIVFGGEGDCEEPCRAVLAKTFGSLMKMRYFARLLVEVNLCITDNHIFQPLASTMELVRLNKEAKDPPTENVVWAVLTDLKTWHFIRVELQNEKYYISRGPNLMAPLLSTMDQTTANGGGLMRVIAALYEIMYSVSPETMGDRLQNSSSALSSMKDTWVKRLIVPLEQEWLNRQKDKKLKLLQEQVEQKNKQLEQMNKQLEQKNKQLGQKNKELEQKNKELELLNKQLEQKNKLPE</sequence>
<feature type="region of interest" description="Disordered" evidence="1">
    <location>
        <begin position="302"/>
        <end position="329"/>
    </location>
</feature>
<reference evidence="3" key="1">
    <citation type="journal article" date="2016" name="Nat. Commun.">
        <title>The Gonium pectorale genome demonstrates co-option of cell cycle regulation during the evolution of multicellularity.</title>
        <authorList>
            <person name="Hanschen E.R."/>
            <person name="Marriage T.N."/>
            <person name="Ferris P.J."/>
            <person name="Hamaji T."/>
            <person name="Toyoda A."/>
            <person name="Fujiyama A."/>
            <person name="Neme R."/>
            <person name="Noguchi H."/>
            <person name="Minakuchi Y."/>
            <person name="Suzuki M."/>
            <person name="Kawai-Toyooka H."/>
            <person name="Smith D.R."/>
            <person name="Sparks H."/>
            <person name="Anderson J."/>
            <person name="Bakaric R."/>
            <person name="Luria V."/>
            <person name="Karger A."/>
            <person name="Kirschner M.W."/>
            <person name="Durand P.M."/>
            <person name="Michod R.E."/>
            <person name="Nozaki H."/>
            <person name="Olson B.J."/>
        </authorList>
    </citation>
    <scope>NUCLEOTIDE SEQUENCE [LARGE SCALE GENOMIC DNA]</scope>
    <source>
        <strain evidence="3">NIES-2863</strain>
    </source>
</reference>
<dbReference type="EMBL" id="LSYV01000019">
    <property type="protein sequence ID" value="KXZ50019.1"/>
    <property type="molecule type" value="Genomic_DNA"/>
</dbReference>
<evidence type="ECO:0000256" key="1">
    <source>
        <dbReference type="SAM" id="MobiDB-lite"/>
    </source>
</evidence>